<evidence type="ECO:0000313" key="3">
    <source>
        <dbReference type="Proteomes" id="UP001580928"/>
    </source>
</evidence>
<dbReference type="InterPro" id="IPR001920">
    <property type="entry name" value="Asp/Glu_race"/>
</dbReference>
<proteinExistence type="predicted"/>
<protein>
    <submittedName>
        <fullName evidence="2">Asp/Glu/hydantoin racemase</fullName>
    </submittedName>
</protein>
<dbReference type="Gene3D" id="3.40.50.1860">
    <property type="match status" value="2"/>
</dbReference>
<keyword evidence="1" id="KW-0413">Isomerase</keyword>
<accession>A0ABV5CBP9</accession>
<dbReference type="PROSITE" id="PS00924">
    <property type="entry name" value="ASP_GLU_RACEMASE_2"/>
    <property type="match status" value="1"/>
</dbReference>
<dbReference type="InterPro" id="IPR033134">
    <property type="entry name" value="Asp/Glu_racemase_AS_2"/>
</dbReference>
<keyword evidence="3" id="KW-1185">Reference proteome</keyword>
<organism evidence="2 3">
    <name type="scientific">Albibacterium profundi</name>
    <dbReference type="NCBI Taxonomy" id="3134906"/>
    <lineage>
        <taxon>Bacteria</taxon>
        <taxon>Pseudomonadati</taxon>
        <taxon>Bacteroidota</taxon>
        <taxon>Sphingobacteriia</taxon>
        <taxon>Sphingobacteriales</taxon>
        <taxon>Sphingobacteriaceae</taxon>
        <taxon>Albibacterium</taxon>
    </lineage>
</organism>
<dbReference type="RefSeq" id="WP_375556343.1">
    <property type="nucleotide sequence ID" value="NZ_JBBVGT010000002.1"/>
</dbReference>
<reference evidence="2 3" key="1">
    <citation type="submission" date="2024-04" db="EMBL/GenBank/DDBJ databases">
        <title>Albibacterium profundi sp. nov., isolated from sediment of the Challenger Deep of Mariana Trench.</title>
        <authorList>
            <person name="Wang Y."/>
        </authorList>
    </citation>
    <scope>NUCLEOTIDE SEQUENCE [LARGE SCALE GENOMIC DNA]</scope>
    <source>
        <strain evidence="2 3">RHL897</strain>
    </source>
</reference>
<name>A0ABV5CBP9_9SPHI</name>
<gene>
    <name evidence="2" type="ORF">WKR92_02945</name>
</gene>
<evidence type="ECO:0000256" key="1">
    <source>
        <dbReference type="ARBA" id="ARBA00023235"/>
    </source>
</evidence>
<comment type="caution">
    <text evidence="2">The sequence shown here is derived from an EMBL/GenBank/DDBJ whole genome shotgun (WGS) entry which is preliminary data.</text>
</comment>
<evidence type="ECO:0000313" key="2">
    <source>
        <dbReference type="EMBL" id="MFB5944783.1"/>
    </source>
</evidence>
<dbReference type="InterPro" id="IPR018187">
    <property type="entry name" value="Asp/Glu_racemase_AS_1"/>
</dbReference>
<dbReference type="PROSITE" id="PS00923">
    <property type="entry name" value="ASP_GLU_RACEMASE_1"/>
    <property type="match status" value="1"/>
</dbReference>
<dbReference type="EMBL" id="JBBVGT010000002">
    <property type="protein sequence ID" value="MFB5944783.1"/>
    <property type="molecule type" value="Genomic_DNA"/>
</dbReference>
<dbReference type="PANTHER" id="PTHR21198">
    <property type="entry name" value="GLUTAMATE RACEMASE"/>
    <property type="match status" value="1"/>
</dbReference>
<dbReference type="SUPFAM" id="SSF53681">
    <property type="entry name" value="Aspartate/glutamate racemase"/>
    <property type="match status" value="2"/>
</dbReference>
<dbReference type="PANTHER" id="PTHR21198:SF2">
    <property type="entry name" value="GLUTAMATE RACEMASE"/>
    <property type="match status" value="1"/>
</dbReference>
<sequence length="507" mass="57201">MRALLFLVLGFAACGSLQGDSQGDDKTLLPIEASILEDRENFYYVDVDNYETGDATLPIGVFDSGTGGLTVLDALVRYDQHENESWITGADDMADFNAEKFIYLADQANMPYGNYHAEGKTDLLLEHIIKDAQFMLGNNYYENATAKVPKTDKQHIKALVIACNTATAYGQEHIDAFIEKTGLDIPVVGVINAGALGTLEHFQKDEDGSIGVFATVGTIASKGYENTLLEMKTDLGYTGDIQIYNQGGYGVAEAVDEELGFIDRSATRPRNDYRGPSLENENYLIDRTLMDVYDFDFDHNKMLCDSENTDDCTILQINSPDNYVRYHLVSMMEKIRNNPNAKPLKALVLGCTHYPYLTSEINEILEDLYDYQRDGDYIYRNIMDDDIQIIDPAEHVAKELFDILEERDLFNKEGSMANSEFFISVPNLDNKNVQLGDDQRFTYDYKYGRNAGEIQEYVKVVPFSKENISDDILERLRASIPETYKLIHAFNAESAKVADLSDENRIR</sequence>
<dbReference type="Proteomes" id="UP001580928">
    <property type="component" value="Unassembled WGS sequence"/>
</dbReference>